<gene>
    <name evidence="8" type="ORF">HNO88_003960</name>
</gene>
<evidence type="ECO:0000256" key="7">
    <source>
        <dbReference type="SAM" id="Phobius"/>
    </source>
</evidence>
<evidence type="ECO:0000313" key="9">
    <source>
        <dbReference type="Proteomes" id="UP000555448"/>
    </source>
</evidence>
<reference evidence="8 9" key="1">
    <citation type="submission" date="2020-08" db="EMBL/GenBank/DDBJ databases">
        <title>Functional genomics of gut bacteria from endangered species of beetles.</title>
        <authorList>
            <person name="Carlos-Shanley C."/>
        </authorList>
    </citation>
    <scope>NUCLEOTIDE SEQUENCE [LARGE SCALE GENOMIC DNA]</scope>
    <source>
        <strain evidence="8 9">S00245</strain>
    </source>
</reference>
<evidence type="ECO:0000256" key="4">
    <source>
        <dbReference type="ARBA" id="ARBA00023002"/>
    </source>
</evidence>
<feature type="transmembrane region" description="Helical" evidence="7">
    <location>
        <begin position="137"/>
        <end position="166"/>
    </location>
</feature>
<dbReference type="InterPro" id="IPR011008">
    <property type="entry name" value="Dimeric_a/b-barrel"/>
</dbReference>
<evidence type="ECO:0000256" key="6">
    <source>
        <dbReference type="SAM" id="MobiDB-lite"/>
    </source>
</evidence>
<feature type="transmembrane region" description="Helical" evidence="7">
    <location>
        <begin position="104"/>
        <end position="131"/>
    </location>
</feature>
<protein>
    <submittedName>
        <fullName evidence="8">Deferrochelatase/peroxidase EfeB</fullName>
    </submittedName>
</protein>
<accession>A0A7W7NXR2</accession>
<keyword evidence="4" id="KW-0560">Oxidoreductase</keyword>
<dbReference type="PANTHER" id="PTHR30521">
    <property type="entry name" value="DEFERROCHELATASE/PEROXIDASE"/>
    <property type="match status" value="1"/>
</dbReference>
<dbReference type="PANTHER" id="PTHR30521:SF0">
    <property type="entry name" value="DYP-TYPE PEROXIDASE FAMILY PROTEIN"/>
    <property type="match status" value="1"/>
</dbReference>
<dbReference type="Proteomes" id="UP000555448">
    <property type="component" value="Unassembled WGS sequence"/>
</dbReference>
<keyword evidence="7" id="KW-0472">Membrane</keyword>
<dbReference type="InterPro" id="IPR006314">
    <property type="entry name" value="Dyp_peroxidase"/>
</dbReference>
<sequence>MNEALGQWLLNRKLNIGYGLFSPPGLAFSGTPGQSVRDILREQALADAVAVHIAAQGEFASSLARVADVRARLAGQPALAWALQPKPRIAARAREAPGLLRQAGAVLPAFVGVFLWPLLLVILPLAAWLAWPTRHGTSAAILSILLFLVLVFAATALALVGSYIAFRRGEDADWISDAAPTLDQSKAMFARENAHGYAHNHMMSHTVRKPGMIRAVTLRLAFMVIAKLTALNPRPGFLGDIGTIHFARWITLPGTRDLIFFSNFGGSWESYLEDFITRAHAGLTGVWSNSIGFPRTRNLFQDGATDGERFKRFARQSMTYTPFWFSAYPTLTTSNIRTNALIRRGLHSETEVEAVEWLSLFGSSPRPAGKLDTPQIQSIVFGGLGFKPEGRLLTVRLGEDQAANRTWLRELMPDIAFNDGRYIKDDAVVTLALTPSGLSRLGLPDQALESFPVAFRLGMRGEGRAHILGDDPHASQWWWDAEPVEAALLVYGDDCSAVERQVSAIREALKACGSIVNQIDLTTVGEKLVDRKEPFGFVDGVSQPAIRGTYRGLRNADPIHLVEPGEILLGYPDNRGTIPPGPSMDARYDPTMMLPITSSDAGFTETIKSNPRSIGLNGSFLVIRQLEQDQKGFWDYCEKQAHAFAKFFPEPAICDAEFIAAKMIGRWTDGSSLVRNPYMSATKLKVLYGTSEGGATMREKARPADASATPVETGDRAAPPATRAPKPDNDFLFGTEDPQGLRCPYGAHVRRANPRDSLSPGSMEQVEINNRHRILRIGRGFAAEGDRQAGLMFMCLNADIERQFEFIQQTWMGSVKFHGLDKEADPIAVTGEAGRNGFTIPVRTGPVSLEPLPRFVTLRGGGYFFVPGRQLLRYLAHEALP</sequence>
<keyword evidence="3" id="KW-0479">Metal-binding</keyword>
<organism evidence="8 9">
    <name type="scientific">Novosphingobium chloroacetimidivorans</name>
    <dbReference type="NCBI Taxonomy" id="1428314"/>
    <lineage>
        <taxon>Bacteria</taxon>
        <taxon>Pseudomonadati</taxon>
        <taxon>Pseudomonadota</taxon>
        <taxon>Alphaproteobacteria</taxon>
        <taxon>Sphingomonadales</taxon>
        <taxon>Sphingomonadaceae</taxon>
        <taxon>Novosphingobium</taxon>
    </lineage>
</organism>
<dbReference type="AlphaFoldDB" id="A0A7W7NXR2"/>
<evidence type="ECO:0000256" key="3">
    <source>
        <dbReference type="ARBA" id="ARBA00022723"/>
    </source>
</evidence>
<evidence type="ECO:0000256" key="5">
    <source>
        <dbReference type="ARBA" id="ARBA00023004"/>
    </source>
</evidence>
<dbReference type="GO" id="GO:0005829">
    <property type="term" value="C:cytosol"/>
    <property type="evidence" value="ECO:0007669"/>
    <property type="project" value="TreeGrafter"/>
</dbReference>
<comment type="cofactor">
    <cofactor evidence="1">
        <name>heme b</name>
        <dbReference type="ChEBI" id="CHEBI:60344"/>
    </cofactor>
</comment>
<feature type="region of interest" description="Disordered" evidence="6">
    <location>
        <begin position="695"/>
        <end position="729"/>
    </location>
</feature>
<dbReference type="PROSITE" id="PS51404">
    <property type="entry name" value="DYP_PEROXIDASE"/>
    <property type="match status" value="1"/>
</dbReference>
<dbReference type="GO" id="GO:0020037">
    <property type="term" value="F:heme binding"/>
    <property type="evidence" value="ECO:0007669"/>
    <property type="project" value="InterPro"/>
</dbReference>
<proteinExistence type="predicted"/>
<dbReference type="EMBL" id="JACHLR010000026">
    <property type="protein sequence ID" value="MBB4860616.1"/>
    <property type="molecule type" value="Genomic_DNA"/>
</dbReference>
<evidence type="ECO:0000256" key="1">
    <source>
        <dbReference type="ARBA" id="ARBA00001970"/>
    </source>
</evidence>
<keyword evidence="2 8" id="KW-0575">Peroxidase</keyword>
<comment type="caution">
    <text evidence="8">The sequence shown here is derived from an EMBL/GenBank/DDBJ whole genome shotgun (WGS) entry which is preliminary data.</text>
</comment>
<dbReference type="GO" id="GO:0004601">
    <property type="term" value="F:peroxidase activity"/>
    <property type="evidence" value="ECO:0007669"/>
    <property type="project" value="UniProtKB-KW"/>
</dbReference>
<dbReference type="RefSeq" id="WP_221420120.1">
    <property type="nucleotide sequence ID" value="NZ_JACHLR010000026.1"/>
</dbReference>
<dbReference type="GO" id="GO:0046872">
    <property type="term" value="F:metal ion binding"/>
    <property type="evidence" value="ECO:0007669"/>
    <property type="project" value="UniProtKB-KW"/>
</dbReference>
<evidence type="ECO:0000313" key="8">
    <source>
        <dbReference type="EMBL" id="MBB4860616.1"/>
    </source>
</evidence>
<name>A0A7W7NXR2_9SPHN</name>
<keyword evidence="9" id="KW-1185">Reference proteome</keyword>
<keyword evidence="5" id="KW-0408">Iron</keyword>
<keyword evidence="7" id="KW-1133">Transmembrane helix</keyword>
<keyword evidence="7" id="KW-0812">Transmembrane</keyword>
<evidence type="ECO:0000256" key="2">
    <source>
        <dbReference type="ARBA" id="ARBA00022559"/>
    </source>
</evidence>
<dbReference type="SUPFAM" id="SSF54909">
    <property type="entry name" value="Dimeric alpha+beta barrel"/>
    <property type="match status" value="1"/>
</dbReference>